<keyword evidence="4 13" id="KW-0808">Transferase</keyword>
<dbReference type="RefSeq" id="WP_345291464.1">
    <property type="nucleotide sequence ID" value="NZ_BAABFV010000001.1"/>
</dbReference>
<feature type="domain" description="Pyruvate kinase C-terminal" evidence="15">
    <location>
        <begin position="360"/>
        <end position="475"/>
    </location>
</feature>
<dbReference type="GO" id="GO:0016301">
    <property type="term" value="F:kinase activity"/>
    <property type="evidence" value="ECO:0007669"/>
    <property type="project" value="UniProtKB-KW"/>
</dbReference>
<evidence type="ECO:0000256" key="9">
    <source>
        <dbReference type="ARBA" id="ARBA00022842"/>
    </source>
</evidence>
<evidence type="ECO:0000313" key="16">
    <source>
        <dbReference type="EMBL" id="GAA4355877.1"/>
    </source>
</evidence>
<dbReference type="PANTHER" id="PTHR11817">
    <property type="entry name" value="PYRUVATE KINASE"/>
    <property type="match status" value="1"/>
</dbReference>
<evidence type="ECO:0000256" key="13">
    <source>
        <dbReference type="RuleBase" id="RU000504"/>
    </source>
</evidence>
<dbReference type="InterPro" id="IPR015795">
    <property type="entry name" value="Pyrv_Knase_C"/>
</dbReference>
<keyword evidence="11 16" id="KW-0670">Pyruvate</keyword>
<dbReference type="Pfam" id="PF00224">
    <property type="entry name" value="PK"/>
    <property type="match status" value="1"/>
</dbReference>
<dbReference type="SUPFAM" id="SSF51621">
    <property type="entry name" value="Phosphoenolpyruvate/pyruvate domain"/>
    <property type="match status" value="1"/>
</dbReference>
<accession>A0ABP8ICR7</accession>
<dbReference type="Gene3D" id="3.20.20.60">
    <property type="entry name" value="Phosphoenolpyruvate-binding domains"/>
    <property type="match status" value="1"/>
</dbReference>
<keyword evidence="8" id="KW-0067">ATP-binding</keyword>
<dbReference type="EC" id="2.7.1.40" evidence="3 12"/>
<evidence type="ECO:0000256" key="1">
    <source>
        <dbReference type="ARBA" id="ARBA00004997"/>
    </source>
</evidence>
<reference evidence="17" key="1">
    <citation type="journal article" date="2019" name="Int. J. Syst. Evol. Microbiol.">
        <title>The Global Catalogue of Microorganisms (GCM) 10K type strain sequencing project: providing services to taxonomists for standard genome sequencing and annotation.</title>
        <authorList>
            <consortium name="The Broad Institute Genomics Platform"/>
            <consortium name="The Broad Institute Genome Sequencing Center for Infectious Disease"/>
            <person name="Wu L."/>
            <person name="Ma J."/>
        </authorList>
    </citation>
    <scope>NUCLEOTIDE SEQUENCE [LARGE SCALE GENOMIC DNA]</scope>
    <source>
        <strain evidence="17">JCM 17728</strain>
    </source>
</reference>
<sequence>MLKRTKIVATLGPATDTEEAIRSLIEAGANVFRLNFSHGEAEDHIQRAQKIRKIGKDMDKYIGVLGDLQGPKIRISKFQNDKVTLEAGQQFILDAELDKNSGNDQAVGIDYKDLPNDVKAGNHLMLDDGRIQFEVTKTTATTIVCKVIVGGILSNNKGINLLGGGLSAPALTDKDKQDIKTAVSMDVDYLAVSFPRSAADIEEARRLLHEAGGSSALVAKIERAETVNDESILDDIILASDAVMVARGDLGVEIGDAQLIGVQKRIIERARVLNRVVITATQMMESMIHNPIPTRAEVFDVANAILDGTDAVMLSAETATGDNPARTVDAMANVCQGAENQSLAKTSNHRIDIEFERVDETIAMAAMYSANHLKGVKAIIALTESGSTALWLSRIRSGIPIFALSRSTRTLRKVSLYRGVEALEFDPTVLARHDVNRLAVEELVSHGHVQNGDLVIITKGDSMGTLGGTNAMKIVRVGEVI</sequence>
<evidence type="ECO:0000256" key="11">
    <source>
        <dbReference type="ARBA" id="ARBA00023317"/>
    </source>
</evidence>
<dbReference type="PRINTS" id="PR01050">
    <property type="entry name" value="PYRUVTKNASE"/>
</dbReference>
<evidence type="ECO:0000256" key="3">
    <source>
        <dbReference type="ARBA" id="ARBA00012142"/>
    </source>
</evidence>
<dbReference type="InterPro" id="IPR015813">
    <property type="entry name" value="Pyrv/PenolPyrv_kinase-like_dom"/>
</dbReference>
<dbReference type="SUPFAM" id="SSF52935">
    <property type="entry name" value="PK C-terminal domain-like"/>
    <property type="match status" value="1"/>
</dbReference>
<organism evidence="16 17">
    <name type="scientific">Kangiella marina</name>
    <dbReference type="NCBI Taxonomy" id="1079178"/>
    <lineage>
        <taxon>Bacteria</taxon>
        <taxon>Pseudomonadati</taxon>
        <taxon>Pseudomonadota</taxon>
        <taxon>Gammaproteobacteria</taxon>
        <taxon>Kangiellales</taxon>
        <taxon>Kangiellaceae</taxon>
        <taxon>Kangiella</taxon>
    </lineage>
</organism>
<evidence type="ECO:0000256" key="12">
    <source>
        <dbReference type="NCBIfam" id="TIGR01064"/>
    </source>
</evidence>
<evidence type="ECO:0000256" key="8">
    <source>
        <dbReference type="ARBA" id="ARBA00022840"/>
    </source>
</evidence>
<evidence type="ECO:0000256" key="2">
    <source>
        <dbReference type="ARBA" id="ARBA00008663"/>
    </source>
</evidence>
<proteinExistence type="inferred from homology"/>
<dbReference type="Gene3D" id="2.40.33.10">
    <property type="entry name" value="PK beta-barrel domain-like"/>
    <property type="match status" value="1"/>
</dbReference>
<dbReference type="Pfam" id="PF02887">
    <property type="entry name" value="PK_C"/>
    <property type="match status" value="1"/>
</dbReference>
<evidence type="ECO:0000259" key="14">
    <source>
        <dbReference type="Pfam" id="PF00224"/>
    </source>
</evidence>
<comment type="caution">
    <text evidence="16">The sequence shown here is derived from an EMBL/GenBank/DDBJ whole genome shotgun (WGS) entry which is preliminary data.</text>
</comment>
<keyword evidence="10 13" id="KW-0324">Glycolysis</keyword>
<keyword evidence="9 13" id="KW-0460">Magnesium</keyword>
<evidence type="ECO:0000256" key="6">
    <source>
        <dbReference type="ARBA" id="ARBA00022741"/>
    </source>
</evidence>
<dbReference type="SUPFAM" id="SSF50800">
    <property type="entry name" value="PK beta-barrel domain-like"/>
    <property type="match status" value="1"/>
</dbReference>
<comment type="pathway">
    <text evidence="1 13">Carbohydrate degradation; glycolysis; pyruvate from D-glyceraldehyde 3-phosphate: step 5/5.</text>
</comment>
<dbReference type="InterPro" id="IPR036918">
    <property type="entry name" value="Pyrv_Knase_C_sf"/>
</dbReference>
<comment type="similarity">
    <text evidence="2 13">Belongs to the pyruvate kinase family.</text>
</comment>
<evidence type="ECO:0000256" key="10">
    <source>
        <dbReference type="ARBA" id="ARBA00023152"/>
    </source>
</evidence>
<feature type="domain" description="Pyruvate kinase barrel" evidence="14">
    <location>
        <begin position="3"/>
        <end position="328"/>
    </location>
</feature>
<dbReference type="NCBIfam" id="TIGR01064">
    <property type="entry name" value="pyruv_kin"/>
    <property type="match status" value="1"/>
</dbReference>
<name>A0ABP8ICR7_9GAMM</name>
<dbReference type="InterPro" id="IPR001697">
    <property type="entry name" value="Pyr_Knase"/>
</dbReference>
<dbReference type="NCBIfam" id="NF004491">
    <property type="entry name" value="PRK05826.1"/>
    <property type="match status" value="1"/>
</dbReference>
<dbReference type="InterPro" id="IPR015793">
    <property type="entry name" value="Pyrv_Knase_brl"/>
</dbReference>
<gene>
    <name evidence="16" type="primary">pyk</name>
    <name evidence="16" type="ORF">GCM10023151_03300</name>
</gene>
<dbReference type="EMBL" id="BAABFV010000001">
    <property type="protein sequence ID" value="GAA4355877.1"/>
    <property type="molecule type" value="Genomic_DNA"/>
</dbReference>
<protein>
    <recommendedName>
        <fullName evidence="3 12">Pyruvate kinase</fullName>
        <ecNumber evidence="3 12">2.7.1.40</ecNumber>
    </recommendedName>
</protein>
<evidence type="ECO:0000313" key="17">
    <source>
        <dbReference type="Proteomes" id="UP001501011"/>
    </source>
</evidence>
<keyword evidence="5" id="KW-0479">Metal-binding</keyword>
<evidence type="ECO:0000256" key="5">
    <source>
        <dbReference type="ARBA" id="ARBA00022723"/>
    </source>
</evidence>
<evidence type="ECO:0000259" key="15">
    <source>
        <dbReference type="Pfam" id="PF02887"/>
    </source>
</evidence>
<dbReference type="InterPro" id="IPR011037">
    <property type="entry name" value="Pyrv_Knase-like_insert_dom_sf"/>
</dbReference>
<dbReference type="Gene3D" id="3.40.1380.20">
    <property type="entry name" value="Pyruvate kinase, C-terminal domain"/>
    <property type="match status" value="1"/>
</dbReference>
<comment type="catalytic activity">
    <reaction evidence="13">
        <text>pyruvate + ATP = phosphoenolpyruvate + ADP + H(+)</text>
        <dbReference type="Rhea" id="RHEA:18157"/>
        <dbReference type="ChEBI" id="CHEBI:15361"/>
        <dbReference type="ChEBI" id="CHEBI:15378"/>
        <dbReference type="ChEBI" id="CHEBI:30616"/>
        <dbReference type="ChEBI" id="CHEBI:58702"/>
        <dbReference type="ChEBI" id="CHEBI:456216"/>
        <dbReference type="EC" id="2.7.1.40"/>
    </reaction>
</comment>
<evidence type="ECO:0000256" key="4">
    <source>
        <dbReference type="ARBA" id="ARBA00022679"/>
    </source>
</evidence>
<dbReference type="InterPro" id="IPR015806">
    <property type="entry name" value="Pyrv_Knase_insert_dom_sf"/>
</dbReference>
<keyword evidence="7 13" id="KW-0418">Kinase</keyword>
<evidence type="ECO:0000256" key="7">
    <source>
        <dbReference type="ARBA" id="ARBA00022777"/>
    </source>
</evidence>
<keyword evidence="6" id="KW-0547">Nucleotide-binding</keyword>
<dbReference type="Proteomes" id="UP001501011">
    <property type="component" value="Unassembled WGS sequence"/>
</dbReference>
<dbReference type="InterPro" id="IPR040442">
    <property type="entry name" value="Pyrv_kinase-like_dom_sf"/>
</dbReference>
<dbReference type="NCBIfam" id="NF004978">
    <property type="entry name" value="PRK06354.1"/>
    <property type="match status" value="1"/>
</dbReference>
<keyword evidence="17" id="KW-1185">Reference proteome</keyword>